<feature type="coiled-coil region" evidence="1">
    <location>
        <begin position="100"/>
        <end position="140"/>
    </location>
</feature>
<keyword evidence="4" id="KW-1185">Reference proteome</keyword>
<dbReference type="Gene3D" id="1.10.260.40">
    <property type="entry name" value="lambda repressor-like DNA-binding domains"/>
    <property type="match status" value="1"/>
</dbReference>
<dbReference type="CDD" id="cd00093">
    <property type="entry name" value="HTH_XRE"/>
    <property type="match status" value="1"/>
</dbReference>
<dbReference type="InterPro" id="IPR001387">
    <property type="entry name" value="Cro/C1-type_HTH"/>
</dbReference>
<dbReference type="Proteomes" id="UP000514716">
    <property type="component" value="Chromosome"/>
</dbReference>
<dbReference type="Pfam" id="PF01381">
    <property type="entry name" value="HTH_3"/>
    <property type="match status" value="1"/>
</dbReference>
<name>A0A7D7MH57_PLAMR</name>
<dbReference type="PROSITE" id="PS50943">
    <property type="entry name" value="HTH_CROC1"/>
    <property type="match status" value="1"/>
</dbReference>
<dbReference type="RefSeq" id="WP_182091329.1">
    <property type="nucleotide sequence ID" value="NZ_CP059540.1"/>
</dbReference>
<evidence type="ECO:0000256" key="1">
    <source>
        <dbReference type="SAM" id="Coils"/>
    </source>
</evidence>
<evidence type="ECO:0000259" key="2">
    <source>
        <dbReference type="PROSITE" id="PS50943"/>
    </source>
</evidence>
<dbReference type="GO" id="GO:0003677">
    <property type="term" value="F:DNA binding"/>
    <property type="evidence" value="ECO:0007669"/>
    <property type="project" value="InterPro"/>
</dbReference>
<gene>
    <name evidence="3" type="ORF">H1Q58_09670</name>
</gene>
<keyword evidence="1" id="KW-0175">Coiled coil</keyword>
<dbReference type="SUPFAM" id="SSF47413">
    <property type="entry name" value="lambda repressor-like DNA-binding domains"/>
    <property type="match status" value="1"/>
</dbReference>
<accession>A0A7D7MH57</accession>
<protein>
    <submittedName>
        <fullName evidence="3">Helix-turn-helix transcriptional regulator</fullName>
    </submittedName>
</protein>
<proteinExistence type="predicted"/>
<dbReference type="InterPro" id="IPR010982">
    <property type="entry name" value="Lambda_DNA-bd_dom_sf"/>
</dbReference>
<evidence type="ECO:0000313" key="4">
    <source>
        <dbReference type="Proteomes" id="UP000514716"/>
    </source>
</evidence>
<dbReference type="KEGG" id="pdec:H1Q58_09670"/>
<sequence length="216" mass="25028">MIGLEYIVKEFHMGYREVAKQLGVSPQTIQDWLKERRKIPEKRLEQLSFIFKLPTEYFHKELNNTEKLAVTVSYLKSISESIEVPVLEEEDGEIIINHHSATYEDEIKFLENILETKKKAKLLKDEINKLMEVDENLEADIEAGAFNPLQFDFSNTVAIQNMVEILNNEKLASQLKVVVYLMNQSLELGGKPKVLEFGEYKNLAEDTIQLLSKHKK</sequence>
<dbReference type="SMART" id="SM00530">
    <property type="entry name" value="HTH_XRE"/>
    <property type="match status" value="1"/>
</dbReference>
<dbReference type="AlphaFoldDB" id="A0A7D7MH57"/>
<feature type="domain" description="HTH cro/C1-type" evidence="2">
    <location>
        <begin position="16"/>
        <end position="58"/>
    </location>
</feature>
<evidence type="ECO:0000313" key="3">
    <source>
        <dbReference type="EMBL" id="QMT16246.1"/>
    </source>
</evidence>
<dbReference type="EMBL" id="CP059540">
    <property type="protein sequence ID" value="QMT16246.1"/>
    <property type="molecule type" value="Genomic_DNA"/>
</dbReference>
<reference evidence="3 4" key="1">
    <citation type="submission" date="2020-07" db="EMBL/GenBank/DDBJ databases">
        <title>Screening of a cold-adapted Planococcus bacterium producing protease in traditional shrimp paste and protease identification by genome sequencing.</title>
        <authorList>
            <person name="Gao R."/>
            <person name="Leng W."/>
            <person name="Chu Q."/>
            <person name="Wu X."/>
            <person name="Liu H."/>
            <person name="Li X."/>
        </authorList>
    </citation>
    <scope>NUCLEOTIDE SEQUENCE [LARGE SCALE GENOMIC DNA]</scope>
    <source>
        <strain evidence="3 4">XJ11</strain>
    </source>
</reference>
<organism evidence="3 4">
    <name type="scientific">Planococcus maritimus</name>
    <dbReference type="NCBI Taxonomy" id="192421"/>
    <lineage>
        <taxon>Bacteria</taxon>
        <taxon>Bacillati</taxon>
        <taxon>Bacillota</taxon>
        <taxon>Bacilli</taxon>
        <taxon>Bacillales</taxon>
        <taxon>Caryophanaceae</taxon>
        <taxon>Planococcus</taxon>
    </lineage>
</organism>